<dbReference type="Proteomes" id="UP000192569">
    <property type="component" value="Chromosome I"/>
</dbReference>
<dbReference type="GO" id="GO:0071972">
    <property type="term" value="F:peptidoglycan L,D-transpeptidase activity"/>
    <property type="evidence" value="ECO:0007669"/>
    <property type="project" value="TreeGrafter"/>
</dbReference>
<evidence type="ECO:0000256" key="7">
    <source>
        <dbReference type="ARBA" id="ARBA00022984"/>
    </source>
</evidence>
<dbReference type="PANTHER" id="PTHR30582:SF24">
    <property type="entry name" value="L,D-TRANSPEPTIDASE ERFK_SRFK-RELATED"/>
    <property type="match status" value="1"/>
</dbReference>
<keyword evidence="7 9" id="KW-0573">Peptidoglycan synthesis</keyword>
<proteinExistence type="inferred from homology"/>
<accession>A0A1W1W3A1</accession>
<dbReference type="Gene3D" id="2.40.440.10">
    <property type="entry name" value="L,D-transpeptidase catalytic domain-like"/>
    <property type="match status" value="1"/>
</dbReference>
<dbReference type="GO" id="GO:0016757">
    <property type="term" value="F:glycosyltransferase activity"/>
    <property type="evidence" value="ECO:0007669"/>
    <property type="project" value="UniProtKB-KW"/>
</dbReference>
<dbReference type="PROSITE" id="PS52029">
    <property type="entry name" value="LD_TPASE"/>
    <property type="match status" value="1"/>
</dbReference>
<dbReference type="Gene3D" id="1.10.101.10">
    <property type="entry name" value="PGBD-like superfamily/PGBD"/>
    <property type="match status" value="2"/>
</dbReference>
<organism evidence="11 12">
    <name type="scientific">Thermanaeromonas toyohensis ToBE</name>
    <dbReference type="NCBI Taxonomy" id="698762"/>
    <lineage>
        <taxon>Bacteria</taxon>
        <taxon>Bacillati</taxon>
        <taxon>Bacillota</taxon>
        <taxon>Clostridia</taxon>
        <taxon>Neomoorellales</taxon>
        <taxon>Neomoorellaceae</taxon>
        <taxon>Thermanaeromonas</taxon>
    </lineage>
</organism>
<feature type="domain" description="L,D-TPase catalytic" evidence="10">
    <location>
        <begin position="126"/>
        <end position="235"/>
    </location>
</feature>
<dbReference type="InterPro" id="IPR005490">
    <property type="entry name" value="LD_TPept_cat_dom"/>
</dbReference>
<reference evidence="11 12" key="1">
    <citation type="submission" date="2017-04" db="EMBL/GenBank/DDBJ databases">
        <authorList>
            <person name="Afonso C.L."/>
            <person name="Miller P.J."/>
            <person name="Scott M.A."/>
            <person name="Spackman E."/>
            <person name="Goraichik I."/>
            <person name="Dimitrov K.M."/>
            <person name="Suarez D.L."/>
            <person name="Swayne D.E."/>
        </authorList>
    </citation>
    <scope>NUCLEOTIDE SEQUENCE [LARGE SCALE GENOMIC DNA]</scope>
    <source>
        <strain evidence="11 12">ToBE</strain>
    </source>
</reference>
<dbReference type="SUPFAM" id="SSF141523">
    <property type="entry name" value="L,D-transpeptidase catalytic domain-like"/>
    <property type="match status" value="1"/>
</dbReference>
<evidence type="ECO:0000256" key="9">
    <source>
        <dbReference type="PROSITE-ProRule" id="PRU01373"/>
    </source>
</evidence>
<evidence type="ECO:0000256" key="6">
    <source>
        <dbReference type="ARBA" id="ARBA00022960"/>
    </source>
</evidence>
<keyword evidence="12" id="KW-1185">Reference proteome</keyword>
<dbReference type="STRING" id="698762.SAMN00808754_3263"/>
<evidence type="ECO:0000313" key="11">
    <source>
        <dbReference type="EMBL" id="SMC00076.1"/>
    </source>
</evidence>
<dbReference type="InterPro" id="IPR036366">
    <property type="entry name" value="PGBDSf"/>
</dbReference>
<evidence type="ECO:0000256" key="1">
    <source>
        <dbReference type="ARBA" id="ARBA00004752"/>
    </source>
</evidence>
<dbReference type="AlphaFoldDB" id="A0A1W1W3A1"/>
<dbReference type="Pfam" id="PF03734">
    <property type="entry name" value="YkuD"/>
    <property type="match status" value="1"/>
</dbReference>
<dbReference type="RefSeq" id="WP_084666901.1">
    <property type="nucleotide sequence ID" value="NZ_LT838272.1"/>
</dbReference>
<dbReference type="InterPro" id="IPR038063">
    <property type="entry name" value="Transpep_catalytic_dom"/>
</dbReference>
<evidence type="ECO:0000256" key="8">
    <source>
        <dbReference type="ARBA" id="ARBA00023316"/>
    </source>
</evidence>
<evidence type="ECO:0000256" key="5">
    <source>
        <dbReference type="ARBA" id="ARBA00022801"/>
    </source>
</evidence>
<dbReference type="EMBL" id="LT838272">
    <property type="protein sequence ID" value="SMC00076.1"/>
    <property type="molecule type" value="Genomic_DNA"/>
</dbReference>
<evidence type="ECO:0000256" key="3">
    <source>
        <dbReference type="ARBA" id="ARBA00022676"/>
    </source>
</evidence>
<comment type="similarity">
    <text evidence="2">Belongs to the YkuD family.</text>
</comment>
<dbReference type="InterPro" id="IPR050979">
    <property type="entry name" value="LD-transpeptidase"/>
</dbReference>
<name>A0A1W1W3A1_9FIRM</name>
<sequence length="319" mass="35658">MGIYRETMVFTLVLMLTLWLWPYPSALSKERCNCSGENRTLIYTSPPLQGQDVIELQFRLAQLGYYFGPLTGLYDWSTFRAVTNFQRHRGLPVSGEVNSSLWEALRGDIHPTAQATTPGPPAGSTLKILVDTEKLRLYLLVDGQIFREYPIAIGKYSTPSPVGEWKIREKTYETGGPLGTRWLGLNVPWGNYGIHGTNRPWSIGWAASAGCFRMFNEDIEEIFPWIPLGTPVIVKGPYVLPTRPLKPGSQGPEVVSLQARLREKGFYLFGPTDGDYGVMTSLAIKQFQLAQGLKPTGIADKETLEALGFELPLEQEKAR</sequence>
<keyword evidence="4" id="KW-0808">Transferase</keyword>
<dbReference type="InterPro" id="IPR002477">
    <property type="entry name" value="Peptidoglycan-bd-like"/>
</dbReference>
<dbReference type="Pfam" id="PF01471">
    <property type="entry name" value="PG_binding_1"/>
    <property type="match status" value="2"/>
</dbReference>
<gene>
    <name evidence="11" type="ORF">SAMN00808754_3263</name>
</gene>
<comment type="pathway">
    <text evidence="1 9">Cell wall biogenesis; peptidoglycan biosynthesis.</text>
</comment>
<feature type="active site" description="Nucleophile" evidence="9">
    <location>
        <position position="211"/>
    </location>
</feature>
<evidence type="ECO:0000313" key="12">
    <source>
        <dbReference type="Proteomes" id="UP000192569"/>
    </source>
</evidence>
<evidence type="ECO:0000256" key="4">
    <source>
        <dbReference type="ARBA" id="ARBA00022679"/>
    </source>
</evidence>
<dbReference type="PANTHER" id="PTHR30582">
    <property type="entry name" value="L,D-TRANSPEPTIDASE"/>
    <property type="match status" value="1"/>
</dbReference>
<dbReference type="GO" id="GO:0008360">
    <property type="term" value="P:regulation of cell shape"/>
    <property type="evidence" value="ECO:0007669"/>
    <property type="project" value="UniProtKB-UniRule"/>
</dbReference>
<feature type="active site" description="Proton donor/acceptor" evidence="9">
    <location>
        <position position="195"/>
    </location>
</feature>
<dbReference type="SUPFAM" id="SSF47090">
    <property type="entry name" value="PGBD-like"/>
    <property type="match status" value="2"/>
</dbReference>
<dbReference type="UniPathway" id="UPA00219"/>
<keyword evidence="8 9" id="KW-0961">Cell wall biogenesis/degradation</keyword>
<dbReference type="GO" id="GO:0071555">
    <property type="term" value="P:cell wall organization"/>
    <property type="evidence" value="ECO:0007669"/>
    <property type="project" value="UniProtKB-UniRule"/>
</dbReference>
<dbReference type="CDD" id="cd16913">
    <property type="entry name" value="YkuD_like"/>
    <property type="match status" value="1"/>
</dbReference>
<protein>
    <submittedName>
        <fullName evidence="11">Putative peptidoglycan binding domain-containing protein</fullName>
    </submittedName>
</protein>
<keyword evidence="5" id="KW-0378">Hydrolase</keyword>
<dbReference type="GO" id="GO:0005576">
    <property type="term" value="C:extracellular region"/>
    <property type="evidence" value="ECO:0007669"/>
    <property type="project" value="TreeGrafter"/>
</dbReference>
<dbReference type="InterPro" id="IPR036365">
    <property type="entry name" value="PGBD-like_sf"/>
</dbReference>
<dbReference type="GO" id="GO:0018104">
    <property type="term" value="P:peptidoglycan-protein cross-linking"/>
    <property type="evidence" value="ECO:0007669"/>
    <property type="project" value="TreeGrafter"/>
</dbReference>
<keyword evidence="6 9" id="KW-0133">Cell shape</keyword>
<keyword evidence="3" id="KW-0328">Glycosyltransferase</keyword>
<evidence type="ECO:0000259" key="10">
    <source>
        <dbReference type="PROSITE" id="PS52029"/>
    </source>
</evidence>
<evidence type="ECO:0000256" key="2">
    <source>
        <dbReference type="ARBA" id="ARBA00005992"/>
    </source>
</evidence>